<gene>
    <name evidence="2" type="ORF">BDV98DRAFT_560846</name>
</gene>
<dbReference type="Proteomes" id="UP000305067">
    <property type="component" value="Unassembled WGS sequence"/>
</dbReference>
<evidence type="ECO:0000256" key="1">
    <source>
        <dbReference type="SAM" id="MobiDB-lite"/>
    </source>
</evidence>
<name>A0A5C3QWZ1_9AGAR</name>
<dbReference type="InterPro" id="IPR009057">
    <property type="entry name" value="Homeodomain-like_sf"/>
</dbReference>
<evidence type="ECO:0000313" key="3">
    <source>
        <dbReference type="Proteomes" id="UP000305067"/>
    </source>
</evidence>
<accession>A0A5C3QWZ1</accession>
<evidence type="ECO:0000313" key="2">
    <source>
        <dbReference type="EMBL" id="TFL05908.1"/>
    </source>
</evidence>
<dbReference type="OrthoDB" id="435460at2759"/>
<feature type="compositionally biased region" description="Polar residues" evidence="1">
    <location>
        <begin position="81"/>
        <end position="97"/>
    </location>
</feature>
<dbReference type="STRING" id="1884261.A0A5C3QWZ1"/>
<feature type="region of interest" description="Disordered" evidence="1">
    <location>
        <begin position="76"/>
        <end position="97"/>
    </location>
</feature>
<keyword evidence="3" id="KW-1185">Reference proteome</keyword>
<dbReference type="Gene3D" id="1.10.10.60">
    <property type="entry name" value="Homeodomain-like"/>
    <property type="match status" value="1"/>
</dbReference>
<protein>
    <recommendedName>
        <fullName evidence="4">Rap1 Myb domain-containing protein</fullName>
    </recommendedName>
</protein>
<organism evidence="2 3">
    <name type="scientific">Pterulicium gracile</name>
    <dbReference type="NCBI Taxonomy" id="1884261"/>
    <lineage>
        <taxon>Eukaryota</taxon>
        <taxon>Fungi</taxon>
        <taxon>Dikarya</taxon>
        <taxon>Basidiomycota</taxon>
        <taxon>Agaricomycotina</taxon>
        <taxon>Agaricomycetes</taxon>
        <taxon>Agaricomycetidae</taxon>
        <taxon>Agaricales</taxon>
        <taxon>Pleurotineae</taxon>
        <taxon>Pterulaceae</taxon>
        <taxon>Pterulicium</taxon>
    </lineage>
</organism>
<sequence length="97" mass="11328">MAPHGYSTEEDEKLVDFLVQKRPDGVGRTGKRLYEDLVNDADRLWPWSKGHTAEAWRSRYRENQAWYDYQITKTLKKQNQDNKASQGSSSSNVKYVC</sequence>
<dbReference type="AlphaFoldDB" id="A0A5C3QWZ1"/>
<evidence type="ECO:0008006" key="4">
    <source>
        <dbReference type="Google" id="ProtNLM"/>
    </source>
</evidence>
<reference evidence="2 3" key="1">
    <citation type="journal article" date="2019" name="Nat. Ecol. Evol.">
        <title>Megaphylogeny resolves global patterns of mushroom evolution.</title>
        <authorList>
            <person name="Varga T."/>
            <person name="Krizsan K."/>
            <person name="Foldi C."/>
            <person name="Dima B."/>
            <person name="Sanchez-Garcia M."/>
            <person name="Sanchez-Ramirez S."/>
            <person name="Szollosi G.J."/>
            <person name="Szarkandi J.G."/>
            <person name="Papp V."/>
            <person name="Albert L."/>
            <person name="Andreopoulos W."/>
            <person name="Angelini C."/>
            <person name="Antonin V."/>
            <person name="Barry K.W."/>
            <person name="Bougher N.L."/>
            <person name="Buchanan P."/>
            <person name="Buyck B."/>
            <person name="Bense V."/>
            <person name="Catcheside P."/>
            <person name="Chovatia M."/>
            <person name="Cooper J."/>
            <person name="Damon W."/>
            <person name="Desjardin D."/>
            <person name="Finy P."/>
            <person name="Geml J."/>
            <person name="Haridas S."/>
            <person name="Hughes K."/>
            <person name="Justo A."/>
            <person name="Karasinski D."/>
            <person name="Kautmanova I."/>
            <person name="Kiss B."/>
            <person name="Kocsube S."/>
            <person name="Kotiranta H."/>
            <person name="LaButti K.M."/>
            <person name="Lechner B.E."/>
            <person name="Liimatainen K."/>
            <person name="Lipzen A."/>
            <person name="Lukacs Z."/>
            <person name="Mihaltcheva S."/>
            <person name="Morgado L.N."/>
            <person name="Niskanen T."/>
            <person name="Noordeloos M.E."/>
            <person name="Ohm R.A."/>
            <person name="Ortiz-Santana B."/>
            <person name="Ovrebo C."/>
            <person name="Racz N."/>
            <person name="Riley R."/>
            <person name="Savchenko A."/>
            <person name="Shiryaev A."/>
            <person name="Soop K."/>
            <person name="Spirin V."/>
            <person name="Szebenyi C."/>
            <person name="Tomsovsky M."/>
            <person name="Tulloss R.E."/>
            <person name="Uehling J."/>
            <person name="Grigoriev I.V."/>
            <person name="Vagvolgyi C."/>
            <person name="Papp T."/>
            <person name="Martin F.M."/>
            <person name="Miettinen O."/>
            <person name="Hibbett D.S."/>
            <person name="Nagy L.G."/>
        </authorList>
    </citation>
    <scope>NUCLEOTIDE SEQUENCE [LARGE SCALE GENOMIC DNA]</scope>
    <source>
        <strain evidence="2 3">CBS 309.79</strain>
    </source>
</reference>
<dbReference type="SUPFAM" id="SSF46689">
    <property type="entry name" value="Homeodomain-like"/>
    <property type="match status" value="1"/>
</dbReference>
<dbReference type="EMBL" id="ML178816">
    <property type="protein sequence ID" value="TFL05908.1"/>
    <property type="molecule type" value="Genomic_DNA"/>
</dbReference>
<proteinExistence type="predicted"/>